<evidence type="ECO:0000256" key="1">
    <source>
        <dbReference type="SAM" id="MobiDB-lite"/>
    </source>
</evidence>
<protein>
    <submittedName>
        <fullName evidence="2">Uncharacterized protein</fullName>
    </submittedName>
</protein>
<dbReference type="EMBL" id="CP011509">
    <property type="protein sequence ID" value="AKJ05375.1"/>
    <property type="molecule type" value="Genomic_DNA"/>
</dbReference>
<dbReference type="Proteomes" id="UP000035579">
    <property type="component" value="Chromosome"/>
</dbReference>
<proteinExistence type="predicted"/>
<sequence>MDYIEENVLASADRGQGVPERGSPRNGLPLVFSENRP</sequence>
<name>A0AAC8QDT9_9BACT</name>
<evidence type="ECO:0000313" key="3">
    <source>
        <dbReference type="Proteomes" id="UP000035579"/>
    </source>
</evidence>
<gene>
    <name evidence="2" type="ORF">AA314_07001</name>
</gene>
<feature type="region of interest" description="Disordered" evidence="1">
    <location>
        <begin position="1"/>
        <end position="37"/>
    </location>
</feature>
<reference evidence="2 3" key="1">
    <citation type="submission" date="2015-05" db="EMBL/GenBank/DDBJ databases">
        <title>Genome assembly of Archangium gephyra DSM 2261.</title>
        <authorList>
            <person name="Sharma G."/>
            <person name="Subramanian S."/>
        </authorList>
    </citation>
    <scope>NUCLEOTIDE SEQUENCE [LARGE SCALE GENOMIC DNA]</scope>
    <source>
        <strain evidence="2 3">DSM 2261</strain>
    </source>
</reference>
<accession>A0AAC8QDT9</accession>
<dbReference type="KEGG" id="age:AA314_07001"/>
<dbReference type="AlphaFoldDB" id="A0AAC8QDT9"/>
<organism evidence="2 3">
    <name type="scientific">Archangium gephyra</name>
    <dbReference type="NCBI Taxonomy" id="48"/>
    <lineage>
        <taxon>Bacteria</taxon>
        <taxon>Pseudomonadati</taxon>
        <taxon>Myxococcota</taxon>
        <taxon>Myxococcia</taxon>
        <taxon>Myxococcales</taxon>
        <taxon>Cystobacterineae</taxon>
        <taxon>Archangiaceae</taxon>
        <taxon>Archangium</taxon>
    </lineage>
</organism>
<evidence type="ECO:0000313" key="2">
    <source>
        <dbReference type="EMBL" id="AKJ05375.1"/>
    </source>
</evidence>